<dbReference type="RefSeq" id="WP_190938924.1">
    <property type="nucleotide sequence ID" value="NZ_JACJSI010000002.1"/>
</dbReference>
<protein>
    <submittedName>
        <fullName evidence="17">Glutamate synthase subunit alpha</fullName>
    </submittedName>
</protein>
<comment type="similarity">
    <text evidence="3">Belongs to the glutamate synthase family.</text>
</comment>
<dbReference type="EMBL" id="JACJSI010000002">
    <property type="protein sequence ID" value="MBD2528241.1"/>
    <property type="molecule type" value="Genomic_DNA"/>
</dbReference>
<dbReference type="Pfam" id="PF01645">
    <property type="entry name" value="Glu_synthase"/>
    <property type="match status" value="1"/>
</dbReference>
<dbReference type="InterPro" id="IPR050711">
    <property type="entry name" value="ET-N_metabolism_enzyme"/>
</dbReference>
<evidence type="ECO:0000256" key="15">
    <source>
        <dbReference type="SAM" id="MobiDB-lite"/>
    </source>
</evidence>
<evidence type="ECO:0000256" key="4">
    <source>
        <dbReference type="ARBA" id="ARBA00022605"/>
    </source>
</evidence>
<dbReference type="SUPFAM" id="SSF69336">
    <property type="entry name" value="Alpha subunit of glutamate synthase, C-terminal domain"/>
    <property type="match status" value="1"/>
</dbReference>
<dbReference type="CDD" id="cd02808">
    <property type="entry name" value="GltS_FMN"/>
    <property type="match status" value="1"/>
</dbReference>
<evidence type="ECO:0000256" key="7">
    <source>
        <dbReference type="ARBA" id="ARBA00022723"/>
    </source>
</evidence>
<keyword evidence="4" id="KW-0028">Amino-acid biosynthesis</keyword>
<keyword evidence="5" id="KW-0285">Flavoprotein</keyword>
<evidence type="ECO:0000256" key="8">
    <source>
        <dbReference type="ARBA" id="ARBA00022962"/>
    </source>
</evidence>
<dbReference type="InterPro" id="IPR036485">
    <property type="entry name" value="Glu_synth_asu_C_sf"/>
</dbReference>
<evidence type="ECO:0000256" key="14">
    <source>
        <dbReference type="ARBA" id="ARBA00029440"/>
    </source>
</evidence>
<name>A0ABR8DFN7_9NOSO</name>
<feature type="region of interest" description="Disordered" evidence="15">
    <location>
        <begin position="1547"/>
        <end position="1568"/>
    </location>
</feature>
<evidence type="ECO:0000256" key="13">
    <source>
        <dbReference type="ARBA" id="ARBA00023291"/>
    </source>
</evidence>
<feature type="region of interest" description="Disordered" evidence="15">
    <location>
        <begin position="467"/>
        <end position="487"/>
    </location>
</feature>
<evidence type="ECO:0000256" key="5">
    <source>
        <dbReference type="ARBA" id="ARBA00022630"/>
    </source>
</evidence>
<evidence type="ECO:0000256" key="10">
    <source>
        <dbReference type="ARBA" id="ARBA00023004"/>
    </source>
</evidence>
<keyword evidence="7" id="KW-0479">Metal-binding</keyword>
<keyword evidence="18" id="KW-1185">Reference proteome</keyword>
<dbReference type="CDD" id="cd00982">
    <property type="entry name" value="gltB_C"/>
    <property type="match status" value="1"/>
</dbReference>
<evidence type="ECO:0000256" key="6">
    <source>
        <dbReference type="ARBA" id="ARBA00022643"/>
    </source>
</evidence>
<dbReference type="InterPro" id="IPR029055">
    <property type="entry name" value="Ntn_hydrolases_N"/>
</dbReference>
<keyword evidence="6" id="KW-0288">FMN</keyword>
<dbReference type="InterPro" id="IPR017932">
    <property type="entry name" value="GATase_2_dom"/>
</dbReference>
<dbReference type="SUPFAM" id="SSF51395">
    <property type="entry name" value="FMN-linked oxidoreductases"/>
    <property type="match status" value="1"/>
</dbReference>
<comment type="pathway">
    <text evidence="14">Amino-acid biosynthesis.</text>
</comment>
<dbReference type="PROSITE" id="PS51278">
    <property type="entry name" value="GATASE_TYPE_2"/>
    <property type="match status" value="1"/>
</dbReference>
<dbReference type="PANTHER" id="PTHR11938">
    <property type="entry name" value="FAD NADPH DEHYDROGENASE/OXIDOREDUCTASE"/>
    <property type="match status" value="1"/>
</dbReference>
<dbReference type="PANTHER" id="PTHR11938:SF133">
    <property type="entry name" value="GLUTAMATE SYNTHASE (NADH)"/>
    <property type="match status" value="1"/>
</dbReference>
<comment type="cofactor">
    <cofactor evidence="1">
        <name>FMN</name>
        <dbReference type="ChEBI" id="CHEBI:58210"/>
    </cofactor>
</comment>
<dbReference type="Gene3D" id="3.60.20.10">
    <property type="entry name" value="Glutamine Phosphoribosylpyrophosphate, subunit 1, domain 1"/>
    <property type="match status" value="1"/>
</dbReference>
<accession>A0ABR8DFN7</accession>
<keyword evidence="11" id="KW-0411">Iron-sulfur</keyword>
<dbReference type="CDD" id="cd00713">
    <property type="entry name" value="GltS"/>
    <property type="match status" value="1"/>
</dbReference>
<dbReference type="SUPFAM" id="SSF56235">
    <property type="entry name" value="N-terminal nucleophile aminohydrolases (Ntn hydrolases)"/>
    <property type="match status" value="1"/>
</dbReference>
<dbReference type="Proteomes" id="UP000623440">
    <property type="component" value="Unassembled WGS sequence"/>
</dbReference>
<dbReference type="Pfam" id="PF00310">
    <property type="entry name" value="GATase_2"/>
    <property type="match status" value="1"/>
</dbReference>
<evidence type="ECO:0000256" key="12">
    <source>
        <dbReference type="ARBA" id="ARBA00023164"/>
    </source>
</evidence>
<comment type="caution">
    <text evidence="17">The sequence shown here is derived from an EMBL/GenBank/DDBJ whole genome shotgun (WGS) entry which is preliminary data.</text>
</comment>
<keyword evidence="10" id="KW-0408">Iron</keyword>
<evidence type="ECO:0000256" key="2">
    <source>
        <dbReference type="ARBA" id="ARBA00001927"/>
    </source>
</evidence>
<dbReference type="Pfam" id="PF01493">
    <property type="entry name" value="GXGXG"/>
    <property type="match status" value="1"/>
</dbReference>
<keyword evidence="8" id="KW-0315">Glutamine amidotransferase</keyword>
<sequence length="1568" mass="171564">MNNKPMNQDQKITTDINSRDTYQGQKWLVEERDACGVGFIAHRQNHTSHGIVEKALAALTCLEHRGGCSADQDSGDGAGVLTAIPWELFQQDFAESGKELPSINNIAVGMIFLPQDQEAAQKARAAVEQVATEEKLIVLGWRVVPVQPDLLGVQARENQPQIEQVLLSSVDKSGDELERQLYITRRRISKVATNISEEFYICSLSSRTIVYKGMVRSAVLGSFYDDLKNPAYKSAFAVYHRRFSTNTMPKWPLAQPMRLLGHNGEINTLLGNINWMMAREASLNHPVWNDRIEELKPLVHIDNSDSATLDNVVELLVCSGRSPLEALMIMVPEAYQNQPSLRESPEIVDFYEYYSGLQEAWDGPALLVFSDGKKVGATLDRNGLRPARYAITKDDYIVVASEAGVVDFPEADIVEKGRLGPGQMIAVDLENHEVLKNWQIKQRIAKQHPYGEWLQQYRQELKQIVSSQSSNGNGNGHLAAENANGHSTTDKINEQTLLQRQTAFGYTTEDVDMVIKEMAIAGSEPTFCMGDDIPLAVLSQKPHLLYDYFKQRFAQVTNPAIDPLREKLVMSLKVELGERGNLLEPKPEYARRLKLESPVLTDAELEAVKLSGFATAELSTLFAIATGPEGLKAAVQSLQAQAAESVRAGAKILILSDAYSEGVNDSINTEYTYIPPLLAVGAVHHHLIREGLRMKTSLIVNTAQCWSTHHFACLIGYGAGAVCPYMALDTVRHWWSDPGTQKLMGVQKIPAITLEQALGNYRKAVESGLLKILSKMGISLLSSYQAAQIFEAIGIGGDLIELGFRGTTSRIGGLSVSELAAEVLSFHIKAFPELTTRKLENLGFVQYRSGGEYHMNSPEMVKALHKALDGKNYDHYEVYKKHLQGRPVTALRDLLDFQGDCTPVPLEEVESVYEIVKRFCTGGMSLGALSREAHETLAIAMNRIGGKSNSGEGGEDSVRYTVLDDVDEFGHSPTLPHLKGLRNGDKAYSAIKQVASGRFGVTPEYLVNAKQIEIKIAQGAKPGEGGQLPGPKVSQYIAMLRRSKPGVTLISPPPHHDIYSIEDLAQLIFDLHQINPKAKVSVKLVSEVGIGTIAAGVAKANADIIQISGHDGGTGASPLSSIKHAGSPWELGLTEVHRVLMENGLRDRVILRVDGGLKSGWDVVIGALMGGEEFGFGSIAMIAEGCIMARVCHKNTCPVGVATQKEELRKRFTGIPEQVVNFFYFIAEEVRSLLARLGYRSLSEIIGRADLLKLRQEAKLTKTQSLNLDCLLQLPNSRDNRSWLVHEEVHSNGAVLDDKMLADADIQTAIRDQSTVTKTYPIINTDRTVGTRLAGAIASQYGDSGFEGQINLNFTGSVGQSFGAFNLPGIILSLEGEANDYVGKGMHGGEIIIKPPTDATYNASQNVIVGNTCLYGATGGILFANGLAGERFAVRNSKGIAVIEGAGDHCCEYMTGGVIVVLGKVGRNVSAGMTGGLAYFLDEDDSFRELVNPEIVKIQRVITEVGAKQLQELIQIHAQRTGSPKAKKILQNWQEFLPKFWQLVPPSEADSPEANPEKTTEFSLVSSH</sequence>
<evidence type="ECO:0000313" key="17">
    <source>
        <dbReference type="EMBL" id="MBD2528241.1"/>
    </source>
</evidence>
<evidence type="ECO:0000256" key="9">
    <source>
        <dbReference type="ARBA" id="ARBA00023002"/>
    </source>
</evidence>
<evidence type="ECO:0000256" key="3">
    <source>
        <dbReference type="ARBA" id="ARBA00009716"/>
    </source>
</evidence>
<dbReference type="InterPro" id="IPR013785">
    <property type="entry name" value="Aldolase_TIM"/>
</dbReference>
<keyword evidence="9" id="KW-0560">Oxidoreductase</keyword>
<gene>
    <name evidence="17" type="ORF">H6G97_01205</name>
</gene>
<keyword evidence="12" id="KW-0314">Glutamate biosynthesis</keyword>
<dbReference type="InterPro" id="IPR002489">
    <property type="entry name" value="Glu_synth_asu_C"/>
</dbReference>
<keyword evidence="13" id="KW-0003">3Fe-4S</keyword>
<dbReference type="InterPro" id="IPR006982">
    <property type="entry name" value="Glu_synth_centr_N"/>
</dbReference>
<dbReference type="Pfam" id="PF04898">
    <property type="entry name" value="Glu_syn_central"/>
    <property type="match status" value="1"/>
</dbReference>
<evidence type="ECO:0000256" key="1">
    <source>
        <dbReference type="ARBA" id="ARBA00001917"/>
    </source>
</evidence>
<dbReference type="InterPro" id="IPR002932">
    <property type="entry name" value="Glu_synthdom"/>
</dbReference>
<evidence type="ECO:0000256" key="11">
    <source>
        <dbReference type="ARBA" id="ARBA00023014"/>
    </source>
</evidence>
<dbReference type="Gene3D" id="2.160.20.60">
    <property type="entry name" value="Glutamate synthase, alpha subunit, C-terminal domain"/>
    <property type="match status" value="1"/>
</dbReference>
<reference evidence="17 18" key="1">
    <citation type="journal article" date="2020" name="ISME J.">
        <title>Comparative genomics reveals insights into cyanobacterial evolution and habitat adaptation.</title>
        <authorList>
            <person name="Chen M.Y."/>
            <person name="Teng W.K."/>
            <person name="Zhao L."/>
            <person name="Hu C.X."/>
            <person name="Zhou Y.K."/>
            <person name="Han B.P."/>
            <person name="Song L.R."/>
            <person name="Shu W.S."/>
        </authorList>
    </citation>
    <scope>NUCLEOTIDE SEQUENCE [LARGE SCALE GENOMIC DNA]</scope>
    <source>
        <strain evidence="17 18">FACHB-838</strain>
    </source>
</reference>
<proteinExistence type="inferred from homology"/>
<comment type="cofactor">
    <cofactor evidence="2">
        <name>[3Fe-4S] cluster</name>
        <dbReference type="ChEBI" id="CHEBI:21137"/>
    </cofactor>
</comment>
<dbReference type="Gene3D" id="3.20.20.70">
    <property type="entry name" value="Aldolase class I"/>
    <property type="match status" value="2"/>
</dbReference>
<feature type="domain" description="Glutamine amidotransferase type-2" evidence="16">
    <location>
        <begin position="35"/>
        <end position="430"/>
    </location>
</feature>
<evidence type="ECO:0000259" key="16">
    <source>
        <dbReference type="PROSITE" id="PS51278"/>
    </source>
</evidence>
<organism evidence="17 18">
    <name type="scientific">Nostoc flagelliforme FACHB-838</name>
    <dbReference type="NCBI Taxonomy" id="2692904"/>
    <lineage>
        <taxon>Bacteria</taxon>
        <taxon>Bacillati</taxon>
        <taxon>Cyanobacteriota</taxon>
        <taxon>Cyanophyceae</taxon>
        <taxon>Nostocales</taxon>
        <taxon>Nostocaceae</taxon>
        <taxon>Nostoc</taxon>
    </lineage>
</organism>
<evidence type="ECO:0000313" key="18">
    <source>
        <dbReference type="Proteomes" id="UP000623440"/>
    </source>
</evidence>